<evidence type="ECO:0008006" key="2">
    <source>
        <dbReference type="Google" id="ProtNLM"/>
    </source>
</evidence>
<feature type="non-terminal residue" evidence="1">
    <location>
        <position position="1"/>
    </location>
</feature>
<protein>
    <recommendedName>
        <fullName evidence="2">SprT-like domain-containing protein</fullName>
    </recommendedName>
</protein>
<reference evidence="1" key="1">
    <citation type="journal article" date="2014" name="Front. Microbiol.">
        <title>High frequency of phylogenetically diverse reductive dehalogenase-homologous genes in deep subseafloor sedimentary metagenomes.</title>
        <authorList>
            <person name="Kawai M."/>
            <person name="Futagami T."/>
            <person name="Toyoda A."/>
            <person name="Takaki Y."/>
            <person name="Nishi S."/>
            <person name="Hori S."/>
            <person name="Arai W."/>
            <person name="Tsubouchi T."/>
            <person name="Morono Y."/>
            <person name="Uchiyama I."/>
            <person name="Ito T."/>
            <person name="Fujiyama A."/>
            <person name="Inagaki F."/>
            <person name="Takami H."/>
        </authorList>
    </citation>
    <scope>NUCLEOTIDE SEQUENCE</scope>
    <source>
        <strain evidence="1">Expedition CK06-06</strain>
    </source>
</reference>
<sequence length="211" mass="24761">DDYISNFSEFDLQSRLGTSEKVSKEDLVEFLARQTVDWTDFEKIKVNKIFSELNICYAPYKEYLMDSVKLIKTTGREECHAAYTRNKHIYVPISMVQWPYDELKELIAHELFHVISTANPKFRNDLYRKLGFTACPELNTPKDYKHLSVSNPDTIGKNCYVTFQNNGAQTMAVPFLYSETPYSGGYFFEYFQFTFLESEMKNDRCLPLFEN</sequence>
<dbReference type="AlphaFoldDB" id="X1ILH1"/>
<accession>X1ILH1</accession>
<evidence type="ECO:0000313" key="1">
    <source>
        <dbReference type="EMBL" id="GAH82547.1"/>
    </source>
</evidence>
<name>X1ILH1_9ZZZZ</name>
<dbReference type="EMBL" id="BARU01042225">
    <property type="protein sequence ID" value="GAH82547.1"/>
    <property type="molecule type" value="Genomic_DNA"/>
</dbReference>
<proteinExistence type="predicted"/>
<comment type="caution">
    <text evidence="1">The sequence shown here is derived from an EMBL/GenBank/DDBJ whole genome shotgun (WGS) entry which is preliminary data.</text>
</comment>
<organism evidence="1">
    <name type="scientific">marine sediment metagenome</name>
    <dbReference type="NCBI Taxonomy" id="412755"/>
    <lineage>
        <taxon>unclassified sequences</taxon>
        <taxon>metagenomes</taxon>
        <taxon>ecological metagenomes</taxon>
    </lineage>
</organism>
<feature type="non-terminal residue" evidence="1">
    <location>
        <position position="211"/>
    </location>
</feature>
<gene>
    <name evidence="1" type="ORF">S03H2_64924</name>
</gene>